<dbReference type="SMART" id="SM00984">
    <property type="entry name" value="UDPG_MGDP_dh_C"/>
    <property type="match status" value="1"/>
</dbReference>
<dbReference type="RefSeq" id="WP_185418042.1">
    <property type="nucleotide sequence ID" value="NZ_JAASTX010000020.1"/>
</dbReference>
<evidence type="ECO:0000256" key="1">
    <source>
        <dbReference type="PIRNR" id="PIRNR000124"/>
    </source>
</evidence>
<dbReference type="Gene3D" id="3.40.50.720">
    <property type="entry name" value="NAD(P)-binding Rossmann-like Domain"/>
    <property type="match status" value="1"/>
</dbReference>
<dbReference type="SUPFAM" id="SSF52413">
    <property type="entry name" value="UDP-glucose/GDP-mannose dehydrogenase C-terminal domain"/>
    <property type="match status" value="1"/>
</dbReference>
<keyword evidence="3" id="KW-0808">Transferase</keyword>
<dbReference type="PANTHER" id="PTHR43491:SF1">
    <property type="entry name" value="UDP-N-ACETYL-D-MANNOSAMINE DEHYDROGENASE"/>
    <property type="match status" value="1"/>
</dbReference>
<dbReference type="Proteomes" id="UP000533953">
    <property type="component" value="Unassembled WGS sequence"/>
</dbReference>
<sequence length="348" mass="39042">MRGRYDNQLVSIIMPCFNAMNVIGDSIDSVLAQTYVNWELIIVDDASADQSLATIEPYLTDPRIQLLAKEKNEGVALARNDGLARSTGRYVAFLDSDDLWRPRKLEQQLTALTEKDAVLSYSAYETFQESPLKMLCDKMGIDIWETIEASSTKPFGFMRFNPGPGIGGHCIPLDPIYLSWKAKEANFFSRFIELAQETNSQMPDYIVHKAVTALNTVKKSLNGSTILLIGMAYKENIDDLRESPSIPIFESLQAQGVMVSFCDPLATDFRSKDGATHHTIPLDYAQMAHYDLVITLTCHDLFDKDKMAEHSRLILDTKNAFAHIDSRKIVRFGDATFQIANEATHVSL</sequence>
<dbReference type="GO" id="GO:0051287">
    <property type="term" value="F:NAD binding"/>
    <property type="evidence" value="ECO:0007669"/>
    <property type="project" value="InterPro"/>
</dbReference>
<dbReference type="InterPro" id="IPR001173">
    <property type="entry name" value="Glyco_trans_2-like"/>
</dbReference>
<dbReference type="SUPFAM" id="SSF53448">
    <property type="entry name" value="Nucleotide-diphospho-sugar transferases"/>
    <property type="match status" value="1"/>
</dbReference>
<dbReference type="Pfam" id="PF00535">
    <property type="entry name" value="Glycos_transf_2"/>
    <property type="match status" value="1"/>
</dbReference>
<name>A0A7X0XEP9_9LIST</name>
<protein>
    <submittedName>
        <fullName evidence="3">Glycosyltransferase</fullName>
    </submittedName>
</protein>
<feature type="domain" description="UDP-glucose/GDP-mannose dehydrogenase C-terminal" evidence="2">
    <location>
        <begin position="227"/>
        <end position="323"/>
    </location>
</feature>
<dbReference type="PANTHER" id="PTHR43491">
    <property type="entry name" value="UDP-N-ACETYL-D-MANNOSAMINE DEHYDROGENASE"/>
    <property type="match status" value="1"/>
</dbReference>
<evidence type="ECO:0000313" key="4">
    <source>
        <dbReference type="Proteomes" id="UP000533953"/>
    </source>
</evidence>
<dbReference type="InterPro" id="IPR017476">
    <property type="entry name" value="UDP-Glc/GDP-Man"/>
</dbReference>
<reference evidence="3 4" key="1">
    <citation type="submission" date="2020-03" db="EMBL/GenBank/DDBJ databases">
        <title>Soil Listeria distribution.</title>
        <authorList>
            <person name="Liao J."/>
            <person name="Wiedmann M."/>
        </authorList>
    </citation>
    <scope>NUCLEOTIDE SEQUENCE [LARGE SCALE GENOMIC DNA]</scope>
    <source>
        <strain evidence="3 4">FSL L7-1547</strain>
    </source>
</reference>
<dbReference type="PIRSF" id="PIRSF500136">
    <property type="entry name" value="UDP_ManNAc_DH"/>
    <property type="match status" value="1"/>
</dbReference>
<dbReference type="GO" id="GO:0000271">
    <property type="term" value="P:polysaccharide biosynthetic process"/>
    <property type="evidence" value="ECO:0007669"/>
    <property type="project" value="InterPro"/>
</dbReference>
<gene>
    <name evidence="3" type="ORF">HCI99_13590</name>
</gene>
<dbReference type="CDD" id="cd00761">
    <property type="entry name" value="Glyco_tranf_GTA_type"/>
    <property type="match status" value="1"/>
</dbReference>
<evidence type="ECO:0000313" key="3">
    <source>
        <dbReference type="EMBL" id="MBC1492849.1"/>
    </source>
</evidence>
<accession>A0A7X0XEP9</accession>
<dbReference type="EMBL" id="JAASTX010000020">
    <property type="protein sequence ID" value="MBC1492849.1"/>
    <property type="molecule type" value="Genomic_DNA"/>
</dbReference>
<dbReference type="InterPro" id="IPR036220">
    <property type="entry name" value="UDP-Glc/GDP-Man_DH_C_sf"/>
</dbReference>
<dbReference type="GO" id="GO:0016628">
    <property type="term" value="F:oxidoreductase activity, acting on the CH-CH group of donors, NAD or NADP as acceptor"/>
    <property type="evidence" value="ECO:0007669"/>
    <property type="project" value="InterPro"/>
</dbReference>
<dbReference type="InterPro" id="IPR008927">
    <property type="entry name" value="6-PGluconate_DH-like_C_sf"/>
</dbReference>
<dbReference type="InterPro" id="IPR014027">
    <property type="entry name" value="UDP-Glc/GDP-Man_DH_C"/>
</dbReference>
<dbReference type="AlphaFoldDB" id="A0A7X0XEP9"/>
<dbReference type="InterPro" id="IPR029044">
    <property type="entry name" value="Nucleotide-diphossugar_trans"/>
</dbReference>
<proteinExistence type="inferred from homology"/>
<comment type="similarity">
    <text evidence="1">Belongs to the UDP-glucose/GDP-mannose dehydrogenase family.</text>
</comment>
<dbReference type="GO" id="GO:0016616">
    <property type="term" value="F:oxidoreductase activity, acting on the CH-OH group of donors, NAD or NADP as acceptor"/>
    <property type="evidence" value="ECO:0007669"/>
    <property type="project" value="InterPro"/>
</dbReference>
<dbReference type="Gene3D" id="3.90.550.10">
    <property type="entry name" value="Spore Coat Polysaccharide Biosynthesis Protein SpsA, Chain A"/>
    <property type="match status" value="1"/>
</dbReference>
<dbReference type="Pfam" id="PF03720">
    <property type="entry name" value="UDPG_MGDP_dh_C"/>
    <property type="match status" value="1"/>
</dbReference>
<organism evidence="3 4">
    <name type="scientific">Listeria booriae</name>
    <dbReference type="NCBI Taxonomy" id="1552123"/>
    <lineage>
        <taxon>Bacteria</taxon>
        <taxon>Bacillati</taxon>
        <taxon>Bacillota</taxon>
        <taxon>Bacilli</taxon>
        <taxon>Bacillales</taxon>
        <taxon>Listeriaceae</taxon>
        <taxon>Listeria</taxon>
    </lineage>
</organism>
<dbReference type="GO" id="GO:0016740">
    <property type="term" value="F:transferase activity"/>
    <property type="evidence" value="ECO:0007669"/>
    <property type="project" value="UniProtKB-KW"/>
</dbReference>
<comment type="caution">
    <text evidence="3">The sequence shown here is derived from an EMBL/GenBank/DDBJ whole genome shotgun (WGS) entry which is preliminary data.</text>
</comment>
<dbReference type="SUPFAM" id="SSF48179">
    <property type="entry name" value="6-phosphogluconate dehydrogenase C-terminal domain-like"/>
    <property type="match status" value="1"/>
</dbReference>
<dbReference type="InterPro" id="IPR028359">
    <property type="entry name" value="UDP_ManNAc/GlcNAc_DH"/>
</dbReference>
<evidence type="ECO:0000259" key="2">
    <source>
        <dbReference type="SMART" id="SM00984"/>
    </source>
</evidence>
<dbReference type="PIRSF" id="PIRSF000124">
    <property type="entry name" value="UDPglc_GDPman_dh"/>
    <property type="match status" value="1"/>
</dbReference>